<dbReference type="RefSeq" id="WP_005664631.1">
    <property type="nucleotide sequence ID" value="NZ_JH992922.1"/>
</dbReference>
<dbReference type="Gene3D" id="3.20.20.140">
    <property type="entry name" value="Metal-dependent hydrolases"/>
    <property type="match status" value="1"/>
</dbReference>
<dbReference type="PANTHER" id="PTHR43135:SF3">
    <property type="entry name" value="ALPHA-D-RIBOSE 1-METHYLPHOSPHONATE 5-TRIPHOSPHATE DIPHOSPHATASE"/>
    <property type="match status" value="1"/>
</dbReference>
<dbReference type="HOGENOM" id="CLU_023620_2_0_4"/>
<proteinExistence type="predicted"/>
<evidence type="ECO:0000313" key="3">
    <source>
        <dbReference type="Proteomes" id="UP000009874"/>
    </source>
</evidence>
<dbReference type="PANTHER" id="PTHR43135">
    <property type="entry name" value="ALPHA-D-RIBOSE 1-METHYLPHOSPHONATE 5-TRIPHOSPHATE DIPHOSPHATASE"/>
    <property type="match status" value="1"/>
</dbReference>
<dbReference type="InterPro" id="IPR006680">
    <property type="entry name" value="Amidohydro-rel"/>
</dbReference>
<accession>K9DFX0</accession>
<dbReference type="EMBL" id="AGZI01000010">
    <property type="protein sequence ID" value="EKU83619.1"/>
    <property type="molecule type" value="Genomic_DNA"/>
</dbReference>
<dbReference type="Proteomes" id="UP000009874">
    <property type="component" value="Unassembled WGS sequence"/>
</dbReference>
<sequence length="413" mass="43672">MDRIIIENANIFDGLTPDLIGGMSVLIEGGEILAVSDQTIKDSGAMKIDAAGRTLMPGLIDLHTHAYISDVDVGKVDRSGDAYRTAYGIKLLGHALDCGFTTVRDVGGGDWSMALAVNHGLVRAPRYFYSGKALSMTGGHGDLRRVGEDQHEGGAGCHCGECNSIAVIVDGVDACIKAAREELRKGAHCLKIMASGGVASATDPIWAAQYREDEIRSVVGEAAARGTYVAAHCNPPGAIRRAVACGVRTIEHGALIDKETAEYVASQNAFVVPTLIVFRALAEFGQAIGLSKVSRDKAKIVAAQSVAALDVLRSAGVQLGFGTDLIGDLYVRRCEEFTLRREVFSAYDILRQATSVGAEILMLGGKLGCVAEGAYADLLLVDGNPLADIDLLAQNGQRIPFIMKNGSIVKNEL</sequence>
<comment type="caution">
    <text evidence="2">The sequence shown here is derived from an EMBL/GenBank/DDBJ whole genome shotgun (WGS) entry which is preliminary data.</text>
</comment>
<dbReference type="GO" id="GO:0016810">
    <property type="term" value="F:hydrolase activity, acting on carbon-nitrogen (but not peptide) bonds"/>
    <property type="evidence" value="ECO:0007669"/>
    <property type="project" value="InterPro"/>
</dbReference>
<feature type="domain" description="Amidohydrolase-related" evidence="1">
    <location>
        <begin position="54"/>
        <end position="400"/>
    </location>
</feature>
<name>K9DFX0_9BURK</name>
<dbReference type="InterPro" id="IPR032466">
    <property type="entry name" value="Metal_Hydrolase"/>
</dbReference>
<gene>
    <name evidence="2" type="ORF">HMPREF9710_01104</name>
</gene>
<dbReference type="Gene3D" id="2.30.40.10">
    <property type="entry name" value="Urease, subunit C, domain 1"/>
    <property type="match status" value="1"/>
</dbReference>
<dbReference type="Pfam" id="PF01979">
    <property type="entry name" value="Amidohydro_1"/>
    <property type="match status" value="1"/>
</dbReference>
<dbReference type="CDD" id="cd01299">
    <property type="entry name" value="Met_dep_hydrolase_A"/>
    <property type="match status" value="1"/>
</dbReference>
<dbReference type="SUPFAM" id="SSF51556">
    <property type="entry name" value="Metallo-dependent hydrolases"/>
    <property type="match status" value="1"/>
</dbReference>
<dbReference type="eggNOG" id="COG1228">
    <property type="taxonomic scope" value="Bacteria"/>
</dbReference>
<evidence type="ECO:0000259" key="1">
    <source>
        <dbReference type="Pfam" id="PF01979"/>
    </source>
</evidence>
<organism evidence="2 3">
    <name type="scientific">Massilia timonae CCUG 45783</name>
    <dbReference type="NCBI Taxonomy" id="883126"/>
    <lineage>
        <taxon>Bacteria</taxon>
        <taxon>Pseudomonadati</taxon>
        <taxon>Pseudomonadota</taxon>
        <taxon>Betaproteobacteria</taxon>
        <taxon>Burkholderiales</taxon>
        <taxon>Oxalobacteraceae</taxon>
        <taxon>Telluria group</taxon>
        <taxon>Massilia</taxon>
    </lineage>
</organism>
<dbReference type="OrthoDB" id="9782972at2"/>
<keyword evidence="3" id="KW-1185">Reference proteome</keyword>
<dbReference type="PATRIC" id="fig|883126.3.peg.1115"/>
<dbReference type="InterPro" id="IPR057744">
    <property type="entry name" value="OTAase-like"/>
</dbReference>
<dbReference type="InterPro" id="IPR051781">
    <property type="entry name" value="Metallo-dep_Hydrolase"/>
</dbReference>
<evidence type="ECO:0000313" key="2">
    <source>
        <dbReference type="EMBL" id="EKU83619.1"/>
    </source>
</evidence>
<protein>
    <recommendedName>
        <fullName evidence="1">Amidohydrolase-related domain-containing protein</fullName>
    </recommendedName>
</protein>
<dbReference type="InterPro" id="IPR011059">
    <property type="entry name" value="Metal-dep_hydrolase_composite"/>
</dbReference>
<dbReference type="AlphaFoldDB" id="K9DFX0"/>
<dbReference type="SUPFAM" id="SSF51338">
    <property type="entry name" value="Composite domain of metallo-dependent hydrolases"/>
    <property type="match status" value="2"/>
</dbReference>
<reference evidence="2 3" key="1">
    <citation type="submission" date="2012-09" db="EMBL/GenBank/DDBJ databases">
        <title>The Genome Sequence of Massilia timonae CCUG 45783.</title>
        <authorList>
            <consortium name="The Broad Institute Genome Sequencing Platform"/>
            <person name="Earl A."/>
            <person name="Ward D."/>
            <person name="Feldgarden M."/>
            <person name="Gevers D."/>
            <person name="Huys G."/>
            <person name="Walker B."/>
            <person name="Young S.K."/>
            <person name="Zeng Q."/>
            <person name="Gargeya S."/>
            <person name="Fitzgerald M."/>
            <person name="Haas B."/>
            <person name="Abouelleil A."/>
            <person name="Alvarado L."/>
            <person name="Arachchi H.M."/>
            <person name="Berlin A.M."/>
            <person name="Chapman S.B."/>
            <person name="Goldberg J."/>
            <person name="Griggs A."/>
            <person name="Gujja S."/>
            <person name="Hansen M."/>
            <person name="Howarth C."/>
            <person name="Imamovic A."/>
            <person name="Larimer J."/>
            <person name="McCowen C."/>
            <person name="Montmayeur A."/>
            <person name="Murphy C."/>
            <person name="Neiman D."/>
            <person name="Pearson M."/>
            <person name="Priest M."/>
            <person name="Roberts A."/>
            <person name="Saif S."/>
            <person name="Shea T."/>
            <person name="Sisk P."/>
            <person name="Sykes S."/>
            <person name="Wortman J."/>
            <person name="Nusbaum C."/>
            <person name="Birren B."/>
        </authorList>
    </citation>
    <scope>NUCLEOTIDE SEQUENCE [LARGE SCALE GENOMIC DNA]</scope>
    <source>
        <strain evidence="2 3">CCUG 45783</strain>
    </source>
</reference>